<reference evidence="2" key="1">
    <citation type="submission" date="2020-02" db="EMBL/GenBank/DDBJ databases">
        <authorList>
            <person name="Meier V. D."/>
        </authorList>
    </citation>
    <scope>NUCLEOTIDE SEQUENCE</scope>
    <source>
        <strain evidence="2">AVDCRST_MAG64</strain>
    </source>
</reference>
<organism evidence="2">
    <name type="scientific">uncultured Phycisphaerae bacterium</name>
    <dbReference type="NCBI Taxonomy" id="904963"/>
    <lineage>
        <taxon>Bacteria</taxon>
        <taxon>Pseudomonadati</taxon>
        <taxon>Planctomycetota</taxon>
        <taxon>Phycisphaerae</taxon>
        <taxon>environmental samples</taxon>
    </lineage>
</organism>
<sequence>EQPGDGRPRHPAAPAGPGAGHEEGRPAAEHGRPRPPARGPDQRLRLLRGHALPRPQEGGRDRREDLLGGGLAGGALLHRRRARGARARRGRHAPERPARPRARRDLRGGRPALRRGDPLGPDHRHRPDQLLEPPHRHREAAGGLVPGL</sequence>
<name>A0A6J4PN47_9BACT</name>
<feature type="compositionally biased region" description="Basic and acidic residues" evidence="1">
    <location>
        <begin position="57"/>
        <end position="66"/>
    </location>
</feature>
<dbReference type="AlphaFoldDB" id="A0A6J4PN47"/>
<feature type="non-terminal residue" evidence="2">
    <location>
        <position position="148"/>
    </location>
</feature>
<proteinExistence type="predicted"/>
<protein>
    <submittedName>
        <fullName evidence="2">Uncharacterized protein</fullName>
    </submittedName>
</protein>
<feature type="compositionally biased region" description="Basic and acidic residues" evidence="1">
    <location>
        <begin position="20"/>
        <end position="32"/>
    </location>
</feature>
<evidence type="ECO:0000256" key="1">
    <source>
        <dbReference type="SAM" id="MobiDB-lite"/>
    </source>
</evidence>
<feature type="non-terminal residue" evidence="2">
    <location>
        <position position="1"/>
    </location>
</feature>
<feature type="compositionally biased region" description="Basic residues" evidence="1">
    <location>
        <begin position="77"/>
        <end position="91"/>
    </location>
</feature>
<feature type="region of interest" description="Disordered" evidence="1">
    <location>
        <begin position="1"/>
        <end position="148"/>
    </location>
</feature>
<evidence type="ECO:0000313" key="2">
    <source>
        <dbReference type="EMBL" id="CAA9420646.1"/>
    </source>
</evidence>
<gene>
    <name evidence="2" type="ORF">AVDCRST_MAG64-2839</name>
</gene>
<dbReference type="EMBL" id="CADCUQ010000648">
    <property type="protein sequence ID" value="CAA9420646.1"/>
    <property type="molecule type" value="Genomic_DNA"/>
</dbReference>
<accession>A0A6J4PN47</accession>
<feature type="compositionally biased region" description="Basic and acidic residues" evidence="1">
    <location>
        <begin position="92"/>
        <end position="129"/>
    </location>
</feature>